<feature type="region of interest" description="Disordered" evidence="1">
    <location>
        <begin position="1"/>
        <end position="75"/>
    </location>
</feature>
<proteinExistence type="predicted"/>
<name>A0AAD1RHW5_PELCU</name>
<gene>
    <name evidence="2" type="ORF">PECUL_23A026941</name>
</gene>
<evidence type="ECO:0000313" key="2">
    <source>
        <dbReference type="EMBL" id="CAH2254702.1"/>
    </source>
</evidence>
<organism evidence="2 3">
    <name type="scientific">Pelobates cultripes</name>
    <name type="common">Western spadefoot toad</name>
    <dbReference type="NCBI Taxonomy" id="61616"/>
    <lineage>
        <taxon>Eukaryota</taxon>
        <taxon>Metazoa</taxon>
        <taxon>Chordata</taxon>
        <taxon>Craniata</taxon>
        <taxon>Vertebrata</taxon>
        <taxon>Euteleostomi</taxon>
        <taxon>Amphibia</taxon>
        <taxon>Batrachia</taxon>
        <taxon>Anura</taxon>
        <taxon>Pelobatoidea</taxon>
        <taxon>Pelobatidae</taxon>
        <taxon>Pelobates</taxon>
    </lineage>
</organism>
<reference evidence="2" key="1">
    <citation type="submission" date="2022-03" db="EMBL/GenBank/DDBJ databases">
        <authorList>
            <person name="Alioto T."/>
            <person name="Alioto T."/>
            <person name="Gomez Garrido J."/>
        </authorList>
    </citation>
    <scope>NUCLEOTIDE SEQUENCE</scope>
</reference>
<sequence length="229" mass="25214">MGKQSRKTRGPSGGQNRDIGLMLSQPSKPKMADLLPNSPGSSDPASEDEEQDLADHLSQTRSGKATPKKQPDPQWVTKNDIHTMVTDIKTFFTSEMATLKADLGMLAGRIKSTEDTVQNLGLKQQSTDTHLREVSNTCAALSAKVAHMEDLARQHNLKTRSIPDAGELPHFIRRLFAAALTPKQAKGLQHDGLYRLPGGPRNKILTHRDVILGFRSRSDKDTFLSQVKV</sequence>
<dbReference type="EMBL" id="OW240913">
    <property type="protein sequence ID" value="CAH2254702.1"/>
    <property type="molecule type" value="Genomic_DNA"/>
</dbReference>
<dbReference type="Proteomes" id="UP001295444">
    <property type="component" value="Chromosome 02"/>
</dbReference>
<evidence type="ECO:0000313" key="3">
    <source>
        <dbReference type="Proteomes" id="UP001295444"/>
    </source>
</evidence>
<evidence type="ECO:0000256" key="1">
    <source>
        <dbReference type="SAM" id="MobiDB-lite"/>
    </source>
</evidence>
<accession>A0AAD1RHW5</accession>
<protein>
    <submittedName>
        <fullName evidence="2">Uncharacterized protein</fullName>
    </submittedName>
</protein>
<keyword evidence="3" id="KW-1185">Reference proteome</keyword>
<dbReference type="AlphaFoldDB" id="A0AAD1RHW5"/>